<dbReference type="Gene3D" id="3.30.70.1450">
    <property type="entry name" value="Regulator of K+ conductance, C-terminal domain"/>
    <property type="match status" value="1"/>
</dbReference>
<accession>A0A974GXZ4</accession>
<evidence type="ECO:0000259" key="6">
    <source>
        <dbReference type="PROSITE" id="PS51202"/>
    </source>
</evidence>
<keyword evidence="3" id="KW-0804">Transcription</keyword>
<dbReference type="GO" id="GO:0003677">
    <property type="term" value="F:DNA binding"/>
    <property type="evidence" value="ECO:0007669"/>
    <property type="project" value="UniProtKB-KW"/>
</dbReference>
<dbReference type="Pfam" id="PF00392">
    <property type="entry name" value="GntR"/>
    <property type="match status" value="1"/>
</dbReference>
<dbReference type="EMBL" id="JACBNQ010000046">
    <property type="protein sequence ID" value="NYB76132.1"/>
    <property type="molecule type" value="Genomic_DNA"/>
</dbReference>
<evidence type="ECO:0000256" key="1">
    <source>
        <dbReference type="ARBA" id="ARBA00023015"/>
    </source>
</evidence>
<keyword evidence="4" id="KW-0175">Coiled coil</keyword>
<dbReference type="PROSITE" id="PS50949">
    <property type="entry name" value="HTH_GNTR"/>
    <property type="match status" value="1"/>
</dbReference>
<reference evidence="7" key="1">
    <citation type="submission" date="2020-07" db="EMBL/GenBank/DDBJ databases">
        <title>Genomic analysis of a strain of Sedimentibacter Hydroxybenzoicus DSM7310.</title>
        <authorList>
            <person name="Ma S."/>
        </authorList>
    </citation>
    <scope>NUCLEOTIDE SEQUENCE</scope>
    <source>
        <strain evidence="7">DSM 7310</strain>
    </source>
</reference>
<dbReference type="InterPro" id="IPR006037">
    <property type="entry name" value="RCK_C"/>
</dbReference>
<keyword evidence="2" id="KW-0238">DNA-binding</keyword>
<dbReference type="InterPro" id="IPR000524">
    <property type="entry name" value="Tscrpt_reg_HTH_GntR"/>
</dbReference>
<sequence>MKVENKVKGSVYQKIALDIASRIVEKNLKIGEKIYSRSSISSQYKVSPETARRAINILSDLDIVETMKGSGVIIKSYENAVKYVRGFSDKQTIKALINEINESFNNQKKEIEILKKNFDLLTENTQRFHASNPFVPFEIKITKDSKHLNKSASEINFWQNTNATIVAIKRNNSIILSPGAYALFLEDDIFYFVGDDNSYLRVKEFMYSE</sequence>
<feature type="domain" description="RCK C-terminal" evidence="6">
    <location>
        <begin position="123"/>
        <end position="208"/>
    </location>
</feature>
<evidence type="ECO:0000259" key="5">
    <source>
        <dbReference type="PROSITE" id="PS50949"/>
    </source>
</evidence>
<evidence type="ECO:0000313" key="8">
    <source>
        <dbReference type="Proteomes" id="UP000611629"/>
    </source>
</evidence>
<keyword evidence="1" id="KW-0805">Transcription regulation</keyword>
<feature type="coiled-coil region" evidence="4">
    <location>
        <begin position="97"/>
        <end position="124"/>
    </location>
</feature>
<dbReference type="InterPro" id="IPR036388">
    <property type="entry name" value="WH-like_DNA-bd_sf"/>
</dbReference>
<dbReference type="InterPro" id="IPR036390">
    <property type="entry name" value="WH_DNA-bd_sf"/>
</dbReference>
<gene>
    <name evidence="7" type="ORF">HZF24_18450</name>
</gene>
<keyword evidence="8" id="KW-1185">Reference proteome</keyword>
<dbReference type="PROSITE" id="PS51202">
    <property type="entry name" value="RCK_C"/>
    <property type="match status" value="1"/>
</dbReference>
<evidence type="ECO:0000256" key="2">
    <source>
        <dbReference type="ARBA" id="ARBA00023125"/>
    </source>
</evidence>
<dbReference type="InterPro" id="IPR036721">
    <property type="entry name" value="RCK_C_sf"/>
</dbReference>
<evidence type="ECO:0000256" key="4">
    <source>
        <dbReference type="SAM" id="Coils"/>
    </source>
</evidence>
<dbReference type="Gene3D" id="1.10.10.10">
    <property type="entry name" value="Winged helix-like DNA-binding domain superfamily/Winged helix DNA-binding domain"/>
    <property type="match status" value="1"/>
</dbReference>
<dbReference type="CDD" id="cd07377">
    <property type="entry name" value="WHTH_GntR"/>
    <property type="match status" value="1"/>
</dbReference>
<name>A0A974GXZ4_SEDHY</name>
<dbReference type="GO" id="GO:0006813">
    <property type="term" value="P:potassium ion transport"/>
    <property type="evidence" value="ECO:0007669"/>
    <property type="project" value="InterPro"/>
</dbReference>
<dbReference type="AlphaFoldDB" id="A0A974GXZ4"/>
<dbReference type="SUPFAM" id="SSF46785">
    <property type="entry name" value="Winged helix' DNA-binding domain"/>
    <property type="match status" value="1"/>
</dbReference>
<dbReference type="Pfam" id="PF02080">
    <property type="entry name" value="TrkA_C"/>
    <property type="match status" value="1"/>
</dbReference>
<protein>
    <submittedName>
        <fullName evidence="7">GntR family transcriptional regulator</fullName>
    </submittedName>
</protein>
<proteinExistence type="predicted"/>
<feature type="domain" description="HTH gntR-type" evidence="5">
    <location>
        <begin position="9"/>
        <end position="77"/>
    </location>
</feature>
<dbReference type="SUPFAM" id="SSF116726">
    <property type="entry name" value="TrkA C-terminal domain-like"/>
    <property type="match status" value="1"/>
</dbReference>
<evidence type="ECO:0000313" key="7">
    <source>
        <dbReference type="EMBL" id="NYB76132.1"/>
    </source>
</evidence>
<dbReference type="Proteomes" id="UP000611629">
    <property type="component" value="Unassembled WGS sequence"/>
</dbReference>
<dbReference type="RefSeq" id="WP_179239851.1">
    <property type="nucleotide sequence ID" value="NZ_JACBNQ010000046.1"/>
</dbReference>
<evidence type="ECO:0000256" key="3">
    <source>
        <dbReference type="ARBA" id="ARBA00023163"/>
    </source>
</evidence>
<dbReference type="GO" id="GO:0008324">
    <property type="term" value="F:monoatomic cation transmembrane transporter activity"/>
    <property type="evidence" value="ECO:0007669"/>
    <property type="project" value="InterPro"/>
</dbReference>
<dbReference type="SMART" id="SM00345">
    <property type="entry name" value="HTH_GNTR"/>
    <property type="match status" value="1"/>
</dbReference>
<organism evidence="7 8">
    <name type="scientific">Sedimentibacter hydroxybenzoicus DSM 7310</name>
    <dbReference type="NCBI Taxonomy" id="1123245"/>
    <lineage>
        <taxon>Bacteria</taxon>
        <taxon>Bacillati</taxon>
        <taxon>Bacillota</taxon>
        <taxon>Tissierellia</taxon>
        <taxon>Sedimentibacter</taxon>
    </lineage>
</organism>
<dbReference type="GO" id="GO:0003700">
    <property type="term" value="F:DNA-binding transcription factor activity"/>
    <property type="evidence" value="ECO:0007669"/>
    <property type="project" value="InterPro"/>
</dbReference>
<comment type="caution">
    <text evidence="7">The sequence shown here is derived from an EMBL/GenBank/DDBJ whole genome shotgun (WGS) entry which is preliminary data.</text>
</comment>